<dbReference type="InterPro" id="IPR050902">
    <property type="entry name" value="ABC_Transporter_SBP"/>
</dbReference>
<evidence type="ECO:0000259" key="2">
    <source>
        <dbReference type="PROSITE" id="PS50983"/>
    </source>
</evidence>
<feature type="domain" description="Fe/B12 periplasmic-binding" evidence="2">
    <location>
        <begin position="17"/>
        <end position="264"/>
    </location>
</feature>
<keyword evidence="1" id="KW-0732">Signal</keyword>
<dbReference type="OrthoDB" id="1632039at2"/>
<dbReference type="NCBIfam" id="NF038402">
    <property type="entry name" value="TroA_like"/>
    <property type="match status" value="1"/>
</dbReference>
<accession>A0A6I4U5W3</accession>
<evidence type="ECO:0000313" key="4">
    <source>
        <dbReference type="Proteomes" id="UP000429229"/>
    </source>
</evidence>
<dbReference type="AlphaFoldDB" id="A0A6I4U5W3"/>
<protein>
    <submittedName>
        <fullName evidence="3">ABC transporter substrate-binding protein</fullName>
    </submittedName>
</protein>
<dbReference type="PANTHER" id="PTHR30535">
    <property type="entry name" value="VITAMIN B12-BINDING PROTEIN"/>
    <property type="match status" value="1"/>
</dbReference>
<gene>
    <name evidence="3" type="ORF">GRI68_06585</name>
</gene>
<proteinExistence type="predicted"/>
<dbReference type="InterPro" id="IPR002491">
    <property type="entry name" value="ABC_transptr_periplasmic_BD"/>
</dbReference>
<comment type="caution">
    <text evidence="3">The sequence shown here is derived from an EMBL/GenBank/DDBJ whole genome shotgun (WGS) entry which is preliminary data.</text>
</comment>
<dbReference type="InterPro" id="IPR054828">
    <property type="entry name" value="Vit_B12_bind_prot"/>
</dbReference>
<dbReference type="Proteomes" id="UP000429229">
    <property type="component" value="Unassembled WGS sequence"/>
</dbReference>
<dbReference type="PANTHER" id="PTHR30535:SF34">
    <property type="entry name" value="MOLYBDATE-BINDING PROTEIN MOLA"/>
    <property type="match status" value="1"/>
</dbReference>
<dbReference type="EMBL" id="WTYR01000001">
    <property type="protein sequence ID" value="MXP09842.1"/>
    <property type="molecule type" value="Genomic_DNA"/>
</dbReference>
<keyword evidence="4" id="KW-1185">Reference proteome</keyword>
<sequence length="264" mass="27820">MTMGCSPTQTEEAGDLRIVSLNPCTDAILAEIAPERLAAVSHYSHDPVSSSMDVATAKRWPATSGTVEEIVALDPDLVIASTFIAPSTGQALDRLGYNVERVGMTNTVGESIAQIRELAKLVDTEDEGERLIARIEAALADAATEDEPIPALMWQSGGIVPGDGTLIVDLLRRTGFSNAAAARGLGQADRLPLEPVLADPPALILVGGSPFAESDRALYHPALAALPDLRQAPFPSNLLYCGGPTIIRAAGRLKDIRRSMESAS</sequence>
<dbReference type="Pfam" id="PF01497">
    <property type="entry name" value="Peripla_BP_2"/>
    <property type="match status" value="1"/>
</dbReference>
<name>A0A6I4U5W3_9SPHN</name>
<evidence type="ECO:0000256" key="1">
    <source>
        <dbReference type="ARBA" id="ARBA00022729"/>
    </source>
</evidence>
<dbReference type="Gene3D" id="3.40.50.1980">
    <property type="entry name" value="Nitrogenase molybdenum iron protein domain"/>
    <property type="match status" value="2"/>
</dbReference>
<dbReference type="PROSITE" id="PS50983">
    <property type="entry name" value="FE_B12_PBP"/>
    <property type="match status" value="1"/>
</dbReference>
<evidence type="ECO:0000313" key="3">
    <source>
        <dbReference type="EMBL" id="MXP09842.1"/>
    </source>
</evidence>
<organism evidence="3 4">
    <name type="scientific">Alteriqipengyuania halimionae</name>
    <dbReference type="NCBI Taxonomy" id="1926630"/>
    <lineage>
        <taxon>Bacteria</taxon>
        <taxon>Pseudomonadati</taxon>
        <taxon>Pseudomonadota</taxon>
        <taxon>Alphaproteobacteria</taxon>
        <taxon>Sphingomonadales</taxon>
        <taxon>Erythrobacteraceae</taxon>
        <taxon>Alteriqipengyuania</taxon>
    </lineage>
</organism>
<dbReference type="SUPFAM" id="SSF53807">
    <property type="entry name" value="Helical backbone' metal receptor"/>
    <property type="match status" value="1"/>
</dbReference>
<reference evidence="3 4" key="1">
    <citation type="submission" date="2019-12" db="EMBL/GenBank/DDBJ databases">
        <title>Genomic-based taxomic classification of the family Erythrobacteraceae.</title>
        <authorList>
            <person name="Xu L."/>
        </authorList>
    </citation>
    <scope>NUCLEOTIDE SEQUENCE [LARGE SCALE GENOMIC DNA]</scope>
    <source>
        <strain evidence="3 4">LMG 29519</strain>
    </source>
</reference>